<accession>A0A4R0RS34</accession>
<dbReference type="EMBL" id="RWJN01000028">
    <property type="protein sequence ID" value="TCD70093.1"/>
    <property type="molecule type" value="Genomic_DNA"/>
</dbReference>
<proteinExistence type="predicted"/>
<evidence type="ECO:0000313" key="2">
    <source>
        <dbReference type="EMBL" id="TCD70093.1"/>
    </source>
</evidence>
<protein>
    <recommendedName>
        <fullName evidence="4">Transcriptional regulatory protein RXT2 N-terminal domain-containing protein</fullName>
    </recommendedName>
</protein>
<sequence length="321" mass="36556">MHNSAIVKGRLSHLTRRDTKIHSTYVGLPSNDTNSWYYPSHGYNSDAEDDEIRFNTGAGNWGRKMNRDARWFRRGKMTAWGPGLEEWEAEDRARKRIRLLVPQPEDDEAPISLPHLRSPSPPAVSPFPPPATQHTSYTSFIMDKGVTHTYRSELLDELEESTNDLIEGETQLRRALGRLWQVINEDPDKGSADSALVPKREEGGEGEESDDREERIARAPDLTPAVHKLFLSSYSERSTPGFDQSQFSQPRVAMDNLEKSMATLRELQDDGREYIERLEEIREGVGFARTQRDGVWTLVRERALKELQDTARDAAAYVSAM</sequence>
<keyword evidence="3" id="KW-1185">Reference proteome</keyword>
<name>A0A4R0RS34_9APHY</name>
<evidence type="ECO:0008006" key="4">
    <source>
        <dbReference type="Google" id="ProtNLM"/>
    </source>
</evidence>
<organism evidence="2 3">
    <name type="scientific">Steccherinum ochraceum</name>
    <dbReference type="NCBI Taxonomy" id="92696"/>
    <lineage>
        <taxon>Eukaryota</taxon>
        <taxon>Fungi</taxon>
        <taxon>Dikarya</taxon>
        <taxon>Basidiomycota</taxon>
        <taxon>Agaricomycotina</taxon>
        <taxon>Agaricomycetes</taxon>
        <taxon>Polyporales</taxon>
        <taxon>Steccherinaceae</taxon>
        <taxon>Steccherinum</taxon>
    </lineage>
</organism>
<gene>
    <name evidence="2" type="ORF">EIP91_005075</name>
</gene>
<dbReference type="AlphaFoldDB" id="A0A4R0RS34"/>
<reference evidence="2 3" key="1">
    <citation type="submission" date="2018-11" db="EMBL/GenBank/DDBJ databases">
        <title>Genome assembly of Steccherinum ochraceum LE-BIN_3174, the white-rot fungus of the Steccherinaceae family (The Residual Polyporoid clade, Polyporales, Basidiomycota).</title>
        <authorList>
            <person name="Fedorova T.V."/>
            <person name="Glazunova O.A."/>
            <person name="Landesman E.O."/>
            <person name="Moiseenko K.V."/>
            <person name="Psurtseva N.V."/>
            <person name="Savinova O.S."/>
            <person name="Shakhova N.V."/>
            <person name="Tyazhelova T.V."/>
            <person name="Vasina D.V."/>
        </authorList>
    </citation>
    <scope>NUCLEOTIDE SEQUENCE [LARGE SCALE GENOMIC DNA]</scope>
    <source>
        <strain evidence="2 3">LE-BIN_3174</strain>
    </source>
</reference>
<feature type="region of interest" description="Disordered" evidence="1">
    <location>
        <begin position="185"/>
        <end position="219"/>
    </location>
</feature>
<dbReference type="OrthoDB" id="3353673at2759"/>
<comment type="caution">
    <text evidence="2">The sequence shown here is derived from an EMBL/GenBank/DDBJ whole genome shotgun (WGS) entry which is preliminary data.</text>
</comment>
<evidence type="ECO:0000256" key="1">
    <source>
        <dbReference type="SAM" id="MobiDB-lite"/>
    </source>
</evidence>
<dbReference type="STRING" id="92696.A0A4R0RS34"/>
<evidence type="ECO:0000313" key="3">
    <source>
        <dbReference type="Proteomes" id="UP000292702"/>
    </source>
</evidence>
<dbReference type="Proteomes" id="UP000292702">
    <property type="component" value="Unassembled WGS sequence"/>
</dbReference>